<evidence type="ECO:0000313" key="3">
    <source>
        <dbReference type="Proteomes" id="UP001209885"/>
    </source>
</evidence>
<name>A0ABT3RS05_9BACT</name>
<organism evidence="2 3">
    <name type="scientific">Mangrovivirga halotolerans</name>
    <dbReference type="NCBI Taxonomy" id="2993936"/>
    <lineage>
        <taxon>Bacteria</taxon>
        <taxon>Pseudomonadati</taxon>
        <taxon>Bacteroidota</taxon>
        <taxon>Cytophagia</taxon>
        <taxon>Cytophagales</taxon>
        <taxon>Mangrovivirgaceae</taxon>
        <taxon>Mangrovivirga</taxon>
    </lineage>
</organism>
<dbReference type="CDD" id="cd06259">
    <property type="entry name" value="YdcF-like"/>
    <property type="match status" value="1"/>
</dbReference>
<dbReference type="Pfam" id="PF02698">
    <property type="entry name" value="DUF218"/>
    <property type="match status" value="1"/>
</dbReference>
<evidence type="ECO:0000259" key="1">
    <source>
        <dbReference type="Pfam" id="PF02698"/>
    </source>
</evidence>
<accession>A0ABT3RS05</accession>
<dbReference type="EMBL" id="JAPFQN010000005">
    <property type="protein sequence ID" value="MCX2744348.1"/>
    <property type="molecule type" value="Genomic_DNA"/>
</dbReference>
<comment type="caution">
    <text evidence="2">The sequence shown here is derived from an EMBL/GenBank/DDBJ whole genome shotgun (WGS) entry which is preliminary data.</text>
</comment>
<reference evidence="2 3" key="1">
    <citation type="submission" date="2022-11" db="EMBL/GenBank/DDBJ databases">
        <title>The characterization of three novel Bacteroidetes species and genomic analysis of their roles in tidal elemental geochemical cycles.</title>
        <authorList>
            <person name="Ma K."/>
        </authorList>
    </citation>
    <scope>NUCLEOTIDE SEQUENCE [LARGE SCALE GENOMIC DNA]</scope>
    <source>
        <strain evidence="2 3">M17</strain>
    </source>
</reference>
<sequence>MNKQDLVFSKNDLTETKVGLVLGTSKFLIQGGENPFFNKRIKAAADLYHSGKVKHLIVSGDNKYQSYNEPRYMYQALIEKGVPHKAITFDFAGFRTLDSVVRARKIFGQDSIVIITQEFHAYRALQISKKYNIKAQAFAAEEVPLKESFFVRSREVLARTAMYADLYILNTQPEHLGERQPINIGK</sequence>
<dbReference type="RefSeq" id="WP_266056807.1">
    <property type="nucleotide sequence ID" value="NZ_JAPFQN010000005.1"/>
</dbReference>
<feature type="domain" description="DUF218" evidence="1">
    <location>
        <begin position="20"/>
        <end position="155"/>
    </location>
</feature>
<dbReference type="InterPro" id="IPR051599">
    <property type="entry name" value="Cell_Envelope_Assoc"/>
</dbReference>
<evidence type="ECO:0000313" key="2">
    <source>
        <dbReference type="EMBL" id="MCX2744348.1"/>
    </source>
</evidence>
<gene>
    <name evidence="2" type="ORF">OO013_10750</name>
</gene>
<dbReference type="Proteomes" id="UP001209885">
    <property type="component" value="Unassembled WGS sequence"/>
</dbReference>
<dbReference type="PANTHER" id="PTHR30336">
    <property type="entry name" value="INNER MEMBRANE PROTEIN, PROBABLE PERMEASE"/>
    <property type="match status" value="1"/>
</dbReference>
<protein>
    <submittedName>
        <fullName evidence="2">YdcF family protein</fullName>
    </submittedName>
</protein>
<proteinExistence type="predicted"/>
<dbReference type="PANTHER" id="PTHR30336:SF6">
    <property type="entry name" value="INTEGRAL MEMBRANE PROTEIN"/>
    <property type="match status" value="1"/>
</dbReference>
<dbReference type="InterPro" id="IPR003848">
    <property type="entry name" value="DUF218"/>
</dbReference>
<keyword evidence="3" id="KW-1185">Reference proteome</keyword>